<evidence type="ECO:0000313" key="4">
    <source>
        <dbReference type="EMBL" id="MEB5477006.1"/>
    </source>
</evidence>
<evidence type="ECO:0000256" key="1">
    <source>
        <dbReference type="SAM" id="MobiDB-lite"/>
    </source>
</evidence>
<dbReference type="Gene3D" id="1.10.260.40">
    <property type="entry name" value="lambda repressor-like DNA-binding domains"/>
    <property type="match status" value="1"/>
</dbReference>
<feature type="domain" description="Cytoskeleton protein RodZ-like C-terminal" evidence="3">
    <location>
        <begin position="190"/>
        <end position="257"/>
    </location>
</feature>
<gene>
    <name evidence="4" type="ORF">I2F25_08135</name>
</gene>
<dbReference type="InterPro" id="IPR025194">
    <property type="entry name" value="RodZ-like_C"/>
</dbReference>
<protein>
    <submittedName>
        <fullName evidence="4">DUF4115 domain-containing protein</fullName>
    </submittedName>
</protein>
<sequence length="261" mass="28910">MEVNPNSQQSAGKQSTPNTLGNVQRPGEYLRHVRLNKKYDLSSIAQALNIPLRTIEALEKDDYKSLPEPAFIKGYYRSYAKHLDVDASTIIQRFDEIYQNDTGLQAHHGLKDSPIKIMGKLSGSNKERSRKWLKRVVILVVVLLVAWLIIAGIQNWMAKKKQAQPANAQSNVQVISVDQGGAISGDRLELHISRPTSLNIVDSTGKVLATGRQAESLNLTGQTPFQIRLNDADAVSLKLNGEPISLSPYTVNGKADFRLSR</sequence>
<feature type="compositionally biased region" description="Polar residues" evidence="1">
    <location>
        <begin position="1"/>
        <end position="22"/>
    </location>
</feature>
<reference evidence="4 5" key="1">
    <citation type="submission" date="2019-08" db="EMBL/GenBank/DDBJ databases">
        <title>Five species of Acinetobacter isolated from floral nectar and animal pollinators.</title>
        <authorList>
            <person name="Hendry T.A."/>
        </authorList>
    </citation>
    <scope>NUCLEOTIDE SEQUENCE [LARGE SCALE GENOMIC DNA]</scope>
    <source>
        <strain evidence="4 5">MD18.27</strain>
    </source>
</reference>
<keyword evidence="2" id="KW-1133">Transmembrane helix</keyword>
<keyword evidence="2" id="KW-0472">Membrane</keyword>
<dbReference type="Proteomes" id="UP001339883">
    <property type="component" value="Unassembled WGS sequence"/>
</dbReference>
<comment type="caution">
    <text evidence="4">The sequence shown here is derived from an EMBL/GenBank/DDBJ whole genome shotgun (WGS) entry which is preliminary data.</text>
</comment>
<evidence type="ECO:0000259" key="3">
    <source>
        <dbReference type="Pfam" id="PF13464"/>
    </source>
</evidence>
<dbReference type="Pfam" id="PF13464">
    <property type="entry name" value="RodZ_C"/>
    <property type="match status" value="1"/>
</dbReference>
<dbReference type="PANTHER" id="PTHR34475">
    <property type="match status" value="1"/>
</dbReference>
<dbReference type="Pfam" id="PF13413">
    <property type="entry name" value="HTH_25"/>
    <property type="match status" value="1"/>
</dbReference>
<dbReference type="EMBL" id="VTDN01000005">
    <property type="protein sequence ID" value="MEB5477006.1"/>
    <property type="molecule type" value="Genomic_DNA"/>
</dbReference>
<keyword evidence="2" id="KW-0812">Transmembrane</keyword>
<feature type="transmembrane region" description="Helical" evidence="2">
    <location>
        <begin position="136"/>
        <end position="157"/>
    </location>
</feature>
<evidence type="ECO:0000313" key="5">
    <source>
        <dbReference type="Proteomes" id="UP001339883"/>
    </source>
</evidence>
<accession>A0ABU6DU72</accession>
<feature type="region of interest" description="Disordered" evidence="1">
    <location>
        <begin position="1"/>
        <end position="25"/>
    </location>
</feature>
<dbReference type="InterPro" id="IPR050400">
    <property type="entry name" value="Bact_Cytoskel_RodZ"/>
</dbReference>
<dbReference type="PANTHER" id="PTHR34475:SF1">
    <property type="entry name" value="CYTOSKELETON PROTEIN RODZ"/>
    <property type="match status" value="1"/>
</dbReference>
<keyword evidence="5" id="KW-1185">Reference proteome</keyword>
<organism evidence="4 5">
    <name type="scientific">Acinetobacter pollinis</name>
    <dbReference type="NCBI Taxonomy" id="2605270"/>
    <lineage>
        <taxon>Bacteria</taxon>
        <taxon>Pseudomonadati</taxon>
        <taxon>Pseudomonadota</taxon>
        <taxon>Gammaproteobacteria</taxon>
        <taxon>Moraxellales</taxon>
        <taxon>Moraxellaceae</taxon>
        <taxon>Acinetobacter</taxon>
    </lineage>
</organism>
<evidence type="ECO:0000256" key="2">
    <source>
        <dbReference type="SAM" id="Phobius"/>
    </source>
</evidence>
<proteinExistence type="predicted"/>
<dbReference type="RefSeq" id="WP_195771393.1">
    <property type="nucleotide sequence ID" value="NZ_VTDN01000005.1"/>
</dbReference>
<dbReference type="InterPro" id="IPR010982">
    <property type="entry name" value="Lambda_DNA-bd_dom_sf"/>
</dbReference>
<name>A0ABU6DU72_9GAMM</name>